<feature type="compositionally biased region" description="Polar residues" evidence="16">
    <location>
        <begin position="634"/>
        <end position="644"/>
    </location>
</feature>
<evidence type="ECO:0000313" key="20">
    <source>
        <dbReference type="Proteomes" id="UP001141552"/>
    </source>
</evidence>
<dbReference type="Gene3D" id="3.30.200.20">
    <property type="entry name" value="Phosphorylase Kinase, domain 1"/>
    <property type="match status" value="1"/>
</dbReference>
<evidence type="ECO:0000256" key="7">
    <source>
        <dbReference type="ARBA" id="ARBA00022741"/>
    </source>
</evidence>
<dbReference type="Gene3D" id="1.10.510.10">
    <property type="entry name" value="Transferase(Phosphotransferase) domain 1"/>
    <property type="match status" value="1"/>
</dbReference>
<comment type="catalytic activity">
    <reaction evidence="14">
        <text>L-seryl-[protein] + ATP = O-phospho-L-seryl-[protein] + ADP + H(+)</text>
        <dbReference type="Rhea" id="RHEA:17989"/>
        <dbReference type="Rhea" id="RHEA-COMP:9863"/>
        <dbReference type="Rhea" id="RHEA-COMP:11604"/>
        <dbReference type="ChEBI" id="CHEBI:15378"/>
        <dbReference type="ChEBI" id="CHEBI:29999"/>
        <dbReference type="ChEBI" id="CHEBI:30616"/>
        <dbReference type="ChEBI" id="CHEBI:83421"/>
        <dbReference type="ChEBI" id="CHEBI:456216"/>
        <dbReference type="EC" id="2.7.11.1"/>
    </reaction>
</comment>
<evidence type="ECO:0000256" key="9">
    <source>
        <dbReference type="ARBA" id="ARBA00022840"/>
    </source>
</evidence>
<dbReference type="FunFam" id="1.10.510.10:FF:000590">
    <property type="entry name" value="PR5-like receptor kinase"/>
    <property type="match status" value="1"/>
</dbReference>
<dbReference type="SUPFAM" id="SSF56112">
    <property type="entry name" value="Protein kinase-like (PK-like)"/>
    <property type="match status" value="1"/>
</dbReference>
<keyword evidence="4" id="KW-0808">Transferase</keyword>
<protein>
    <recommendedName>
        <fullName evidence="2">non-specific serine/threonine protein kinase</fullName>
        <ecNumber evidence="2">2.7.11.1</ecNumber>
    </recommendedName>
</protein>
<accession>A0A9Q0G0T2</accession>
<keyword evidence="3" id="KW-0723">Serine/threonine-protein kinase</keyword>
<reference evidence="19" key="1">
    <citation type="submission" date="2022-02" db="EMBL/GenBank/DDBJ databases">
        <authorList>
            <person name="Henning P.M."/>
            <person name="McCubbin A.G."/>
            <person name="Shore J.S."/>
        </authorList>
    </citation>
    <scope>NUCLEOTIDE SEQUENCE</scope>
    <source>
        <strain evidence="19">F60SS</strain>
        <tissue evidence="19">Leaves</tissue>
    </source>
</reference>
<evidence type="ECO:0000256" key="5">
    <source>
        <dbReference type="ARBA" id="ARBA00022692"/>
    </source>
</evidence>
<comment type="subcellular location">
    <subcellularLocation>
        <location evidence="1">Membrane</location>
        <topology evidence="1">Single-pass type I membrane protein</topology>
    </subcellularLocation>
</comment>
<dbReference type="InterPro" id="IPR017441">
    <property type="entry name" value="Protein_kinase_ATP_BS"/>
</dbReference>
<feature type="binding site" evidence="15">
    <location>
        <position position="364"/>
    </location>
    <ligand>
        <name>ATP</name>
        <dbReference type="ChEBI" id="CHEBI:30616"/>
    </ligand>
</feature>
<dbReference type="InterPro" id="IPR000719">
    <property type="entry name" value="Prot_kinase_dom"/>
</dbReference>
<comment type="catalytic activity">
    <reaction evidence="13">
        <text>L-threonyl-[protein] + ATP = O-phospho-L-threonyl-[protein] + ADP + H(+)</text>
        <dbReference type="Rhea" id="RHEA:46608"/>
        <dbReference type="Rhea" id="RHEA-COMP:11060"/>
        <dbReference type="Rhea" id="RHEA-COMP:11605"/>
        <dbReference type="ChEBI" id="CHEBI:15378"/>
        <dbReference type="ChEBI" id="CHEBI:30013"/>
        <dbReference type="ChEBI" id="CHEBI:30616"/>
        <dbReference type="ChEBI" id="CHEBI:61977"/>
        <dbReference type="ChEBI" id="CHEBI:456216"/>
        <dbReference type="EC" id="2.7.11.1"/>
    </reaction>
</comment>
<dbReference type="GO" id="GO:0004674">
    <property type="term" value="F:protein serine/threonine kinase activity"/>
    <property type="evidence" value="ECO:0007669"/>
    <property type="project" value="UniProtKB-KW"/>
</dbReference>
<dbReference type="SMART" id="SM00220">
    <property type="entry name" value="S_TKc"/>
    <property type="match status" value="1"/>
</dbReference>
<evidence type="ECO:0000256" key="15">
    <source>
        <dbReference type="PROSITE-ProRule" id="PRU10141"/>
    </source>
</evidence>
<dbReference type="InterPro" id="IPR045874">
    <property type="entry name" value="LRK10/LRL21-25-like"/>
</dbReference>
<evidence type="ECO:0000256" key="16">
    <source>
        <dbReference type="SAM" id="MobiDB-lite"/>
    </source>
</evidence>
<gene>
    <name evidence="19" type="ORF">Tsubulata_933674</name>
</gene>
<dbReference type="FunFam" id="3.30.200.20:FF:000178">
    <property type="entry name" value="serine/threonine-protein kinase PBS1-like"/>
    <property type="match status" value="1"/>
</dbReference>
<dbReference type="PROSITE" id="PS50011">
    <property type="entry name" value="PROTEIN_KINASE_DOM"/>
    <property type="match status" value="1"/>
</dbReference>
<keyword evidence="11 17" id="KW-0472">Membrane</keyword>
<reference evidence="19" key="2">
    <citation type="journal article" date="2023" name="Plants (Basel)">
        <title>Annotation of the Turnera subulata (Passifloraceae) Draft Genome Reveals the S-Locus Evolved after the Divergence of Turneroideae from Passifloroideae in a Stepwise Manner.</title>
        <authorList>
            <person name="Henning P.M."/>
            <person name="Roalson E.H."/>
            <person name="Mir W."/>
            <person name="McCubbin A.G."/>
            <person name="Shore J.S."/>
        </authorList>
    </citation>
    <scope>NUCLEOTIDE SEQUENCE</scope>
    <source>
        <strain evidence="19">F60SS</strain>
    </source>
</reference>
<evidence type="ECO:0000256" key="12">
    <source>
        <dbReference type="ARBA" id="ARBA00023180"/>
    </source>
</evidence>
<keyword evidence="9 15" id="KW-0067">ATP-binding</keyword>
<dbReference type="Pfam" id="PF13947">
    <property type="entry name" value="GUB_WAK_bind"/>
    <property type="match status" value="1"/>
</dbReference>
<dbReference type="AlphaFoldDB" id="A0A9Q0G0T2"/>
<evidence type="ECO:0000256" key="1">
    <source>
        <dbReference type="ARBA" id="ARBA00004479"/>
    </source>
</evidence>
<dbReference type="Proteomes" id="UP001141552">
    <property type="component" value="Unassembled WGS sequence"/>
</dbReference>
<evidence type="ECO:0000256" key="17">
    <source>
        <dbReference type="SAM" id="Phobius"/>
    </source>
</evidence>
<sequence length="644" mass="71148">MVVAYLPLLLSLHSILVVSSILILLATVGFSRDDGGYSECKKPFDCGLLRNLSYPFWGGDRPQYCGHPAFRLLCQVGQYPSIAGDREPEQFRLVGVDPNRKVMTLEVIKLEQYICPQNPENKTLNPSFLSFPDTNLRTLNLLYNFTEGMYPLGTVGGINGCPGWGESYFGFERWPTESGQYPPMCNVTIRIPVPGDAVDGLQKRGKPAVEGLLGEGYNLSYLYGSAPTICQGCTSSGGVCGSNSTDPSRFVCLCRHNSTPDICNTYIILLSQFTGAVAGVTGILFSIFFCYVCRRTPSIRIGKIATNNQDLETFIRSHGPLAIKRYSFFDVKKMTCQFKAKLGQGGYGSVYEGKLQDGRPVAVKVLNASKGNGEELINEVASISRTSHVNIVTLVGFCLEGCNRVLIYDFMPNGSLEKFINKKNGTIESSRELGWEKMYQIAVGVARGLEYLHRGCNTRIVHFDIKPHNILLDEDFCPKISDFGLARLCQRKESIMSMLEARGTIGYIAPEVFTRQFGGVSHKSDVYSYGMMILEMVGAIENDGTVADATSEYFPAWIYRRLELGKEHELQGVTTAEEIENVRKMTIVGLWCIQTVPSDRPAISKVIEMLEGSLETLKIPPQPSPSSPAKFVSYPSNASDNLTL</sequence>
<comment type="caution">
    <text evidence="19">The sequence shown here is derived from an EMBL/GenBank/DDBJ whole genome shotgun (WGS) entry which is preliminary data.</text>
</comment>
<dbReference type="EC" id="2.7.11.1" evidence="2"/>
<evidence type="ECO:0000259" key="18">
    <source>
        <dbReference type="PROSITE" id="PS50011"/>
    </source>
</evidence>
<feature type="transmembrane region" description="Helical" evidence="17">
    <location>
        <begin position="266"/>
        <end position="293"/>
    </location>
</feature>
<proteinExistence type="predicted"/>
<evidence type="ECO:0000256" key="13">
    <source>
        <dbReference type="ARBA" id="ARBA00047899"/>
    </source>
</evidence>
<keyword evidence="12" id="KW-0325">Glycoprotein</keyword>
<evidence type="ECO:0000256" key="6">
    <source>
        <dbReference type="ARBA" id="ARBA00022729"/>
    </source>
</evidence>
<dbReference type="OrthoDB" id="4062651at2759"/>
<dbReference type="PROSITE" id="PS00108">
    <property type="entry name" value="PROTEIN_KINASE_ST"/>
    <property type="match status" value="1"/>
</dbReference>
<dbReference type="EMBL" id="JAKUCV010002760">
    <property type="protein sequence ID" value="KAJ4841503.1"/>
    <property type="molecule type" value="Genomic_DNA"/>
</dbReference>
<feature type="region of interest" description="Disordered" evidence="16">
    <location>
        <begin position="618"/>
        <end position="644"/>
    </location>
</feature>
<feature type="domain" description="Protein kinase" evidence="18">
    <location>
        <begin position="336"/>
        <end position="617"/>
    </location>
</feature>
<evidence type="ECO:0000256" key="11">
    <source>
        <dbReference type="ARBA" id="ARBA00023136"/>
    </source>
</evidence>
<keyword evidence="7 15" id="KW-0547">Nucleotide-binding</keyword>
<keyword evidence="20" id="KW-1185">Reference proteome</keyword>
<dbReference type="InterPro" id="IPR025287">
    <property type="entry name" value="WAK_GUB"/>
</dbReference>
<dbReference type="PANTHER" id="PTHR27009">
    <property type="entry name" value="RUST RESISTANCE KINASE LR10-RELATED"/>
    <property type="match status" value="1"/>
</dbReference>
<keyword evidence="5 17" id="KW-0812">Transmembrane</keyword>
<dbReference type="InterPro" id="IPR008271">
    <property type="entry name" value="Ser/Thr_kinase_AS"/>
</dbReference>
<dbReference type="InterPro" id="IPR001245">
    <property type="entry name" value="Ser-Thr/Tyr_kinase_cat_dom"/>
</dbReference>
<evidence type="ECO:0000256" key="8">
    <source>
        <dbReference type="ARBA" id="ARBA00022777"/>
    </source>
</evidence>
<evidence type="ECO:0000256" key="4">
    <source>
        <dbReference type="ARBA" id="ARBA00022679"/>
    </source>
</evidence>
<organism evidence="19 20">
    <name type="scientific">Turnera subulata</name>
    <dbReference type="NCBI Taxonomy" id="218843"/>
    <lineage>
        <taxon>Eukaryota</taxon>
        <taxon>Viridiplantae</taxon>
        <taxon>Streptophyta</taxon>
        <taxon>Embryophyta</taxon>
        <taxon>Tracheophyta</taxon>
        <taxon>Spermatophyta</taxon>
        <taxon>Magnoliopsida</taxon>
        <taxon>eudicotyledons</taxon>
        <taxon>Gunneridae</taxon>
        <taxon>Pentapetalae</taxon>
        <taxon>rosids</taxon>
        <taxon>fabids</taxon>
        <taxon>Malpighiales</taxon>
        <taxon>Passifloraceae</taxon>
        <taxon>Turnera</taxon>
    </lineage>
</organism>
<evidence type="ECO:0000256" key="3">
    <source>
        <dbReference type="ARBA" id="ARBA00022527"/>
    </source>
</evidence>
<keyword evidence="10 17" id="KW-1133">Transmembrane helix</keyword>
<dbReference type="PROSITE" id="PS00107">
    <property type="entry name" value="PROTEIN_KINASE_ATP"/>
    <property type="match status" value="1"/>
</dbReference>
<evidence type="ECO:0000313" key="19">
    <source>
        <dbReference type="EMBL" id="KAJ4841503.1"/>
    </source>
</evidence>
<evidence type="ECO:0000256" key="14">
    <source>
        <dbReference type="ARBA" id="ARBA00048679"/>
    </source>
</evidence>
<dbReference type="Pfam" id="PF14380">
    <property type="entry name" value="WAK_assoc"/>
    <property type="match status" value="1"/>
</dbReference>
<keyword evidence="8" id="KW-0418">Kinase</keyword>
<name>A0A9Q0G0T2_9ROSI</name>
<evidence type="ECO:0000256" key="2">
    <source>
        <dbReference type="ARBA" id="ARBA00012513"/>
    </source>
</evidence>
<dbReference type="GO" id="GO:0016020">
    <property type="term" value="C:membrane"/>
    <property type="evidence" value="ECO:0007669"/>
    <property type="project" value="UniProtKB-SubCell"/>
</dbReference>
<keyword evidence="6" id="KW-0732">Signal</keyword>
<dbReference type="InterPro" id="IPR011009">
    <property type="entry name" value="Kinase-like_dom_sf"/>
</dbReference>
<evidence type="ECO:0000256" key="10">
    <source>
        <dbReference type="ARBA" id="ARBA00022989"/>
    </source>
</evidence>
<dbReference type="GO" id="GO:0005524">
    <property type="term" value="F:ATP binding"/>
    <property type="evidence" value="ECO:0007669"/>
    <property type="project" value="UniProtKB-UniRule"/>
</dbReference>
<dbReference type="Pfam" id="PF07714">
    <property type="entry name" value="PK_Tyr_Ser-Thr"/>
    <property type="match status" value="1"/>
</dbReference>
<dbReference type="InterPro" id="IPR032872">
    <property type="entry name" value="WAK_assoc_C"/>
</dbReference>
<dbReference type="GO" id="GO:0030247">
    <property type="term" value="F:polysaccharide binding"/>
    <property type="evidence" value="ECO:0007669"/>
    <property type="project" value="InterPro"/>
</dbReference>